<dbReference type="Proteomes" id="UP000256561">
    <property type="component" value="Unassembled WGS sequence"/>
</dbReference>
<gene>
    <name evidence="5" type="ORF">DXV75_13585</name>
</gene>
<evidence type="ECO:0000256" key="3">
    <source>
        <dbReference type="ARBA" id="ARBA00023163"/>
    </source>
</evidence>
<accession>A0A3D8M3Y6</accession>
<dbReference type="Pfam" id="PF01022">
    <property type="entry name" value="HTH_5"/>
    <property type="match status" value="1"/>
</dbReference>
<dbReference type="InterPro" id="IPR036388">
    <property type="entry name" value="WH-like_DNA-bd_sf"/>
</dbReference>
<dbReference type="SUPFAM" id="SSF46785">
    <property type="entry name" value="Winged helix' DNA-binding domain"/>
    <property type="match status" value="1"/>
</dbReference>
<dbReference type="InterPro" id="IPR001845">
    <property type="entry name" value="HTH_ArsR_DNA-bd_dom"/>
</dbReference>
<dbReference type="PANTHER" id="PTHR43132:SF2">
    <property type="entry name" value="ARSENICAL RESISTANCE OPERON REPRESSOR ARSR-RELATED"/>
    <property type="match status" value="1"/>
</dbReference>
<keyword evidence="3" id="KW-0804">Transcription</keyword>
<dbReference type="NCBIfam" id="NF033788">
    <property type="entry name" value="HTH_metalloreg"/>
    <property type="match status" value="1"/>
</dbReference>
<dbReference type="Gene3D" id="1.10.10.10">
    <property type="entry name" value="Winged helix-like DNA-binding domain superfamily/Winged helix DNA-binding domain"/>
    <property type="match status" value="1"/>
</dbReference>
<dbReference type="CDD" id="cd00090">
    <property type="entry name" value="HTH_ARSR"/>
    <property type="match status" value="1"/>
</dbReference>
<comment type="caution">
    <text evidence="5">The sequence shown here is derived from an EMBL/GenBank/DDBJ whole genome shotgun (WGS) entry which is preliminary data.</text>
</comment>
<evidence type="ECO:0000259" key="4">
    <source>
        <dbReference type="PROSITE" id="PS50987"/>
    </source>
</evidence>
<organism evidence="5 6">
    <name type="scientific">Alteromonas aestuariivivens</name>
    <dbReference type="NCBI Taxonomy" id="1938339"/>
    <lineage>
        <taxon>Bacteria</taxon>
        <taxon>Pseudomonadati</taxon>
        <taxon>Pseudomonadota</taxon>
        <taxon>Gammaproteobacteria</taxon>
        <taxon>Alteromonadales</taxon>
        <taxon>Alteromonadaceae</taxon>
        <taxon>Alteromonas/Salinimonas group</taxon>
        <taxon>Alteromonas</taxon>
    </lineage>
</organism>
<name>A0A3D8M3Y6_9ALTE</name>
<reference evidence="6" key="1">
    <citation type="submission" date="2018-08" db="EMBL/GenBank/DDBJ databases">
        <authorList>
            <person name="Zhang J."/>
            <person name="Du Z.-J."/>
        </authorList>
    </citation>
    <scope>NUCLEOTIDE SEQUENCE [LARGE SCALE GENOMIC DNA]</scope>
    <source>
        <strain evidence="6">KCTC 52655</strain>
    </source>
</reference>
<proteinExistence type="predicted"/>
<dbReference type="PRINTS" id="PR00778">
    <property type="entry name" value="HTHARSR"/>
</dbReference>
<dbReference type="InterPro" id="IPR036390">
    <property type="entry name" value="WH_DNA-bd_sf"/>
</dbReference>
<evidence type="ECO:0000256" key="2">
    <source>
        <dbReference type="ARBA" id="ARBA00023125"/>
    </source>
</evidence>
<dbReference type="InterPro" id="IPR051011">
    <property type="entry name" value="Metal_resp_trans_reg"/>
</dbReference>
<dbReference type="PANTHER" id="PTHR43132">
    <property type="entry name" value="ARSENICAL RESISTANCE OPERON REPRESSOR ARSR-RELATED"/>
    <property type="match status" value="1"/>
</dbReference>
<dbReference type="GO" id="GO:0003677">
    <property type="term" value="F:DNA binding"/>
    <property type="evidence" value="ECO:0007669"/>
    <property type="project" value="UniProtKB-KW"/>
</dbReference>
<dbReference type="OrthoDB" id="9796124at2"/>
<dbReference type="PROSITE" id="PS50987">
    <property type="entry name" value="HTH_ARSR_2"/>
    <property type="match status" value="1"/>
</dbReference>
<sequence>MQTNDLLAHAADAERYLKQLANKTRLMVLCCLLDKEMSVTDLLVKTPVTQPVLSQHLAVLREAGLVDTRREGQVIWYRLADERVARTIELLHQLFCQAD</sequence>
<dbReference type="EMBL" id="QRHA01000010">
    <property type="protein sequence ID" value="RDV24453.1"/>
    <property type="molecule type" value="Genomic_DNA"/>
</dbReference>
<keyword evidence="2" id="KW-0238">DNA-binding</keyword>
<feature type="domain" description="HTH arsR-type" evidence="4">
    <location>
        <begin position="7"/>
        <end position="99"/>
    </location>
</feature>
<dbReference type="AlphaFoldDB" id="A0A3D8M3Y6"/>
<dbReference type="InterPro" id="IPR011991">
    <property type="entry name" value="ArsR-like_HTH"/>
</dbReference>
<keyword evidence="6" id="KW-1185">Reference proteome</keyword>
<dbReference type="SMART" id="SM00418">
    <property type="entry name" value="HTH_ARSR"/>
    <property type="match status" value="1"/>
</dbReference>
<evidence type="ECO:0000256" key="1">
    <source>
        <dbReference type="ARBA" id="ARBA00023015"/>
    </source>
</evidence>
<keyword evidence="1" id="KW-0805">Transcription regulation</keyword>
<evidence type="ECO:0000313" key="6">
    <source>
        <dbReference type="Proteomes" id="UP000256561"/>
    </source>
</evidence>
<evidence type="ECO:0000313" key="5">
    <source>
        <dbReference type="EMBL" id="RDV24453.1"/>
    </source>
</evidence>
<protein>
    <submittedName>
        <fullName evidence="5">Transcriptional regulator</fullName>
    </submittedName>
</protein>
<dbReference type="GO" id="GO:0003700">
    <property type="term" value="F:DNA-binding transcription factor activity"/>
    <property type="evidence" value="ECO:0007669"/>
    <property type="project" value="InterPro"/>
</dbReference>